<name>A0A0L8HL80_OCTBM</name>
<protein>
    <recommendedName>
        <fullName evidence="3">Phosphatidylethanolamine-binding protein</fullName>
    </recommendedName>
</protein>
<dbReference type="SUPFAM" id="SSF49777">
    <property type="entry name" value="PEBP-like"/>
    <property type="match status" value="1"/>
</dbReference>
<evidence type="ECO:0000256" key="1">
    <source>
        <dbReference type="SAM" id="SignalP"/>
    </source>
</evidence>
<evidence type="ECO:0000313" key="2">
    <source>
        <dbReference type="EMBL" id="KOF90003.1"/>
    </source>
</evidence>
<reference evidence="2" key="1">
    <citation type="submission" date="2015-07" db="EMBL/GenBank/DDBJ databases">
        <title>MeaNS - Measles Nucleotide Surveillance Program.</title>
        <authorList>
            <person name="Tran T."/>
            <person name="Druce J."/>
        </authorList>
    </citation>
    <scope>NUCLEOTIDE SEQUENCE</scope>
    <source>
        <strain evidence="2">UCB-OBI-ISO-001</strain>
        <tissue evidence="2">Gonad</tissue>
    </source>
</reference>
<accession>A0A0L8HL80</accession>
<dbReference type="InterPro" id="IPR036610">
    <property type="entry name" value="PEBP-like_sf"/>
</dbReference>
<keyword evidence="1" id="KW-0732">Signal</keyword>
<proteinExistence type="predicted"/>
<dbReference type="OrthoDB" id="6114795at2759"/>
<feature type="chain" id="PRO_5005583752" description="Phosphatidylethanolamine-binding protein" evidence="1">
    <location>
        <begin position="24"/>
        <end position="150"/>
    </location>
</feature>
<dbReference type="EMBL" id="KQ417877">
    <property type="protein sequence ID" value="KOF90003.1"/>
    <property type="molecule type" value="Genomic_DNA"/>
</dbReference>
<evidence type="ECO:0008006" key="3">
    <source>
        <dbReference type="Google" id="ProtNLM"/>
    </source>
</evidence>
<dbReference type="AlphaFoldDB" id="A0A0L8HL80"/>
<sequence length="150" mass="17003">MIFRNIWGVFILLLFNMVYHSLAKNGSNDTMCSGQHLILHPLKLYSSCGATLEKVETQKAPTVAYPKVEYADVKDGIDAESTDQMVYRGPSPPSGIHRYQFFLYGENVNKFKPPPVQAGNRLFDFIKFEESNELKVISSFQYLVSAKSKI</sequence>
<gene>
    <name evidence="2" type="ORF">OCBIM_22012154mg</name>
</gene>
<dbReference type="InterPro" id="IPR008914">
    <property type="entry name" value="PEBP"/>
</dbReference>
<organism evidence="2">
    <name type="scientific">Octopus bimaculoides</name>
    <name type="common">California two-spotted octopus</name>
    <dbReference type="NCBI Taxonomy" id="37653"/>
    <lineage>
        <taxon>Eukaryota</taxon>
        <taxon>Metazoa</taxon>
        <taxon>Spiralia</taxon>
        <taxon>Lophotrochozoa</taxon>
        <taxon>Mollusca</taxon>
        <taxon>Cephalopoda</taxon>
        <taxon>Coleoidea</taxon>
        <taxon>Octopodiformes</taxon>
        <taxon>Octopoda</taxon>
        <taxon>Incirrata</taxon>
        <taxon>Octopodidae</taxon>
        <taxon>Octopus</taxon>
    </lineage>
</organism>
<feature type="signal peptide" evidence="1">
    <location>
        <begin position="1"/>
        <end position="23"/>
    </location>
</feature>
<dbReference type="Gene3D" id="3.90.280.10">
    <property type="entry name" value="PEBP-like"/>
    <property type="match status" value="1"/>
</dbReference>
<dbReference type="Pfam" id="PF01161">
    <property type="entry name" value="PBP"/>
    <property type="match status" value="1"/>
</dbReference>